<dbReference type="Gene3D" id="3.90.25.10">
    <property type="entry name" value="UDP-galactose 4-epimerase, domain 1"/>
    <property type="match status" value="1"/>
</dbReference>
<evidence type="ECO:0000259" key="2">
    <source>
        <dbReference type="Pfam" id="PF01370"/>
    </source>
</evidence>
<dbReference type="AlphaFoldDB" id="A0A6V7PMP1"/>
<feature type="compositionally biased region" description="Basic residues" evidence="1">
    <location>
        <begin position="192"/>
        <end position="203"/>
    </location>
</feature>
<proteinExistence type="predicted"/>
<feature type="region of interest" description="Disordered" evidence="1">
    <location>
        <begin position="132"/>
        <end position="203"/>
    </location>
</feature>
<dbReference type="Pfam" id="PF01370">
    <property type="entry name" value="Epimerase"/>
    <property type="match status" value="1"/>
</dbReference>
<protein>
    <recommendedName>
        <fullName evidence="2">NAD-dependent epimerase/dehydratase domain-containing protein</fullName>
    </recommendedName>
</protein>
<accession>A0A6V7PMP1</accession>
<feature type="domain" description="NAD-dependent epimerase/dehydratase" evidence="2">
    <location>
        <begin position="81"/>
        <end position="132"/>
    </location>
</feature>
<reference evidence="3" key="1">
    <citation type="submission" date="2020-07" db="EMBL/GenBank/DDBJ databases">
        <authorList>
            <person name="Lin J."/>
        </authorList>
    </citation>
    <scope>NUCLEOTIDE SEQUENCE</scope>
</reference>
<dbReference type="SUPFAM" id="SSF51735">
    <property type="entry name" value="NAD(P)-binding Rossmann-fold domains"/>
    <property type="match status" value="1"/>
</dbReference>
<evidence type="ECO:0000313" key="3">
    <source>
        <dbReference type="EMBL" id="CAD1831816.1"/>
    </source>
</evidence>
<feature type="compositionally biased region" description="Polar residues" evidence="1">
    <location>
        <begin position="136"/>
        <end position="145"/>
    </location>
</feature>
<dbReference type="InterPro" id="IPR001509">
    <property type="entry name" value="Epimerase_deHydtase"/>
</dbReference>
<dbReference type="InterPro" id="IPR036291">
    <property type="entry name" value="NAD(P)-bd_dom_sf"/>
</dbReference>
<name>A0A6V7PMP1_ANACO</name>
<dbReference type="Gene3D" id="3.40.50.720">
    <property type="entry name" value="NAD(P)-binding Rossmann-like Domain"/>
    <property type="match status" value="1"/>
</dbReference>
<sequence>MACIASASSGTALPARRTAAARAVARDRERGGTQTSIRWKLSVKPTSEKPAAARQLSFSATTVRAIRTRACRTGRSQAGPGWVPRWGSSATAEKIVVWDSGALREFLHVNDLADALVFLMDRYSDLGHVNVGSGAESPSATSPRWSATSSGSRARSSGTPPSLRGRGEEGYAEGFEAERVGRGRGGGGWRSTRPRNKRRTRRG</sequence>
<feature type="compositionally biased region" description="Low complexity" evidence="1">
    <location>
        <begin position="146"/>
        <end position="164"/>
    </location>
</feature>
<evidence type="ECO:0000256" key="1">
    <source>
        <dbReference type="SAM" id="MobiDB-lite"/>
    </source>
</evidence>
<dbReference type="EMBL" id="LR862149">
    <property type="protein sequence ID" value="CAD1831816.1"/>
    <property type="molecule type" value="Genomic_DNA"/>
</dbReference>
<organism evidence="3">
    <name type="scientific">Ananas comosus var. bracteatus</name>
    <name type="common">red pineapple</name>
    <dbReference type="NCBI Taxonomy" id="296719"/>
    <lineage>
        <taxon>Eukaryota</taxon>
        <taxon>Viridiplantae</taxon>
        <taxon>Streptophyta</taxon>
        <taxon>Embryophyta</taxon>
        <taxon>Tracheophyta</taxon>
        <taxon>Spermatophyta</taxon>
        <taxon>Magnoliopsida</taxon>
        <taxon>Liliopsida</taxon>
        <taxon>Poales</taxon>
        <taxon>Bromeliaceae</taxon>
        <taxon>Bromelioideae</taxon>
        <taxon>Ananas</taxon>
    </lineage>
</organism>
<gene>
    <name evidence="3" type="ORF">CB5_LOCUS15027</name>
</gene>